<dbReference type="InterPro" id="IPR050490">
    <property type="entry name" value="Bact_solute-bd_prot1"/>
</dbReference>
<dbReference type="CDD" id="cd14748">
    <property type="entry name" value="PBP2_UgpB"/>
    <property type="match status" value="1"/>
</dbReference>
<name>A0A4U0FAC4_9BACL</name>
<reference evidence="2 3" key="1">
    <citation type="submission" date="2019-04" db="EMBL/GenBank/DDBJ databases">
        <title>Cohnella sp. nov., isolated from soil.</title>
        <authorList>
            <person name="Kim W."/>
        </authorList>
    </citation>
    <scope>NUCLEOTIDE SEQUENCE [LARGE SCALE GENOMIC DNA]</scope>
    <source>
        <strain evidence="2 3">CAU 1483</strain>
    </source>
</reference>
<keyword evidence="3" id="KW-1185">Reference proteome</keyword>
<dbReference type="Gene3D" id="3.40.190.10">
    <property type="entry name" value="Periplasmic binding protein-like II"/>
    <property type="match status" value="2"/>
</dbReference>
<dbReference type="PANTHER" id="PTHR43649">
    <property type="entry name" value="ARABINOSE-BINDING PROTEIN-RELATED"/>
    <property type="match status" value="1"/>
</dbReference>
<evidence type="ECO:0000313" key="2">
    <source>
        <dbReference type="EMBL" id="TJY41590.1"/>
    </source>
</evidence>
<dbReference type="PANTHER" id="PTHR43649:SF12">
    <property type="entry name" value="DIACETYLCHITOBIOSE BINDING PROTEIN DASA"/>
    <property type="match status" value="1"/>
</dbReference>
<dbReference type="EMBL" id="SUPK01000006">
    <property type="protein sequence ID" value="TJY41590.1"/>
    <property type="molecule type" value="Genomic_DNA"/>
</dbReference>
<evidence type="ECO:0000256" key="1">
    <source>
        <dbReference type="SAM" id="MobiDB-lite"/>
    </source>
</evidence>
<dbReference type="InterPro" id="IPR006059">
    <property type="entry name" value="SBP"/>
</dbReference>
<dbReference type="AlphaFoldDB" id="A0A4U0FAC4"/>
<feature type="compositionally biased region" description="Low complexity" evidence="1">
    <location>
        <begin position="20"/>
        <end position="43"/>
    </location>
</feature>
<feature type="region of interest" description="Disordered" evidence="1">
    <location>
        <begin position="13"/>
        <end position="46"/>
    </location>
</feature>
<accession>A0A4U0FAC4</accession>
<proteinExistence type="predicted"/>
<organism evidence="2 3">
    <name type="scientific">Cohnella pontilimi</name>
    <dbReference type="NCBI Taxonomy" id="2564100"/>
    <lineage>
        <taxon>Bacteria</taxon>
        <taxon>Bacillati</taxon>
        <taxon>Bacillota</taxon>
        <taxon>Bacilli</taxon>
        <taxon>Bacillales</taxon>
        <taxon>Paenibacillaceae</taxon>
        <taxon>Cohnella</taxon>
    </lineage>
</organism>
<protein>
    <submittedName>
        <fullName evidence="2">ABC transporter substrate-binding protein</fullName>
    </submittedName>
</protein>
<dbReference type="Pfam" id="PF01547">
    <property type="entry name" value="SBP_bac_1"/>
    <property type="match status" value="1"/>
</dbReference>
<comment type="caution">
    <text evidence="2">The sequence shown here is derived from an EMBL/GenBank/DDBJ whole genome shotgun (WGS) entry which is preliminary data.</text>
</comment>
<dbReference type="Proteomes" id="UP000309673">
    <property type="component" value="Unassembled WGS sequence"/>
</dbReference>
<dbReference type="OrthoDB" id="9808332at2"/>
<gene>
    <name evidence="2" type="ORF">E5161_13090</name>
</gene>
<dbReference type="SUPFAM" id="SSF53850">
    <property type="entry name" value="Periplasmic binding protein-like II"/>
    <property type="match status" value="1"/>
</dbReference>
<evidence type="ECO:0000313" key="3">
    <source>
        <dbReference type="Proteomes" id="UP000309673"/>
    </source>
</evidence>
<sequence length="442" mass="49316">MVLIGSTLLAACSSDKKGEPSASVSSPSNSATPGESASPSPSADKPKEKVTLDFWAHWGSTTRRPIIEKIVSDFNASQDRIFVKYSFQPFGEGWTKELAAIAAGNPPDVIIQDIFTVGQRAEKKQAVNLSEFLSKDPSVKDRFFEQLWDTVLYNNEPYALPFNTDTRFLYYNKKAFAEVGLDPNSPPTTWAELETFAKKLDKKNGKRYDRIGYHANNAGGWDLWVQNSDGKLLIDREGPHYNSDAKVEALKWVKGWDDRLGKKEMDAFKATFGSKQNDPFVIGKLAMTVQTGTFFAQIKDFMNPDDIGFAPVPEMKPGSGNWTFGGGFTLEIPYGAKHPEESWEFMKYMTDIAAQKYWGQYLFDNIANKEAANDPDLSANPVYKFATENMKWTLISPVPNNAPDYKNIANPFIEKALLGQEDPKSALDKAQAGVENLMKTTK</sequence>